<name>A0A2W5NC35_9SPHN</name>
<dbReference type="InterPro" id="IPR036396">
    <property type="entry name" value="Cyt_P450_sf"/>
</dbReference>
<gene>
    <name evidence="2" type="ORF">DI555_21285</name>
</gene>
<accession>A0A2W5NC35</accession>
<protein>
    <submittedName>
        <fullName evidence="2">Cytochrome P450</fullName>
    </submittedName>
</protein>
<dbReference type="Gene3D" id="1.10.630.10">
    <property type="entry name" value="Cytochrome P450"/>
    <property type="match status" value="1"/>
</dbReference>
<dbReference type="GO" id="GO:0005506">
    <property type="term" value="F:iron ion binding"/>
    <property type="evidence" value="ECO:0007669"/>
    <property type="project" value="InterPro"/>
</dbReference>
<sequence length="531" mass="58008">MTELADRDYFTDHEILVDPYAYFEAVRGKGRVYQPKGKDYLMVMGFEETLEIMRNSEDFSAIIGLQGASAPLPFTPHGSDITAQVEAHRDEFHGGDLLVNLDDNPHLQLRSLVNRLFTPSRLKANEEFIQAYSDELVRDAVANGGVELVRTIATPFVTLVIADLLGIPAEDRQKFIELIQDAPPPGNLDGELDLNAEDHPFMIMGGYFAQYVADRRAKPREDILSELANALYPDGTLPDEMAIVKLGMFMFGAGQDTSAKLLGNAMRYIVDEPGLQDKLRADPKLIPALIEEVLRLEGSTKQTARLARRDTKIGDIPVPAGTKIMLSIAAANRDPARWEDPKDFKLDRPKIREHVAFGRSAHTCAGAPLARVEVRIILEKLLQYTSDIDLDSEIHGPRGARKLNFEPSFIIRGLSELHLKLTPAAGVDLSLDRPSVIQEAQATSVTAVVSEGPAAVPTSGYSTGATKLAILLADAGAKAVLDKHFPGITADKRIGMAKSMTLRAIQKFAPGQFTNEALDAVDQDLAVLPAA</sequence>
<dbReference type="EMBL" id="QFPX01000027">
    <property type="protein sequence ID" value="PZQ51101.1"/>
    <property type="molecule type" value="Genomic_DNA"/>
</dbReference>
<dbReference type="AlphaFoldDB" id="A0A2W5NC35"/>
<dbReference type="Pfam" id="PF00067">
    <property type="entry name" value="p450"/>
    <property type="match status" value="1"/>
</dbReference>
<dbReference type="InterPro" id="IPR001128">
    <property type="entry name" value="Cyt_P450"/>
</dbReference>
<comment type="caution">
    <text evidence="2">The sequence shown here is derived from an EMBL/GenBank/DDBJ whole genome shotgun (WGS) entry which is preliminary data.</text>
</comment>
<dbReference type="GO" id="GO:0008395">
    <property type="term" value="F:steroid hydroxylase activity"/>
    <property type="evidence" value="ECO:0007669"/>
    <property type="project" value="TreeGrafter"/>
</dbReference>
<evidence type="ECO:0000313" key="2">
    <source>
        <dbReference type="EMBL" id="PZQ51101.1"/>
    </source>
</evidence>
<dbReference type="PANTHER" id="PTHR46696">
    <property type="entry name" value="P450, PUTATIVE (EUROFUNG)-RELATED"/>
    <property type="match status" value="1"/>
</dbReference>
<dbReference type="PRINTS" id="PR00359">
    <property type="entry name" value="BP450"/>
</dbReference>
<dbReference type="GO" id="GO:0006707">
    <property type="term" value="P:cholesterol catabolic process"/>
    <property type="evidence" value="ECO:0007669"/>
    <property type="project" value="TreeGrafter"/>
</dbReference>
<dbReference type="SUPFAM" id="SSF48264">
    <property type="entry name" value="Cytochrome P450"/>
    <property type="match status" value="1"/>
</dbReference>
<organism evidence="2 3">
    <name type="scientific">Novosphingobium pentaromativorans</name>
    <dbReference type="NCBI Taxonomy" id="205844"/>
    <lineage>
        <taxon>Bacteria</taxon>
        <taxon>Pseudomonadati</taxon>
        <taxon>Pseudomonadota</taxon>
        <taxon>Alphaproteobacteria</taxon>
        <taxon>Sphingomonadales</taxon>
        <taxon>Sphingomonadaceae</taxon>
        <taxon>Novosphingobium</taxon>
    </lineage>
</organism>
<dbReference type="InterPro" id="IPR002397">
    <property type="entry name" value="Cyt_P450_B"/>
</dbReference>
<comment type="similarity">
    <text evidence="1">Belongs to the cytochrome P450 family.</text>
</comment>
<dbReference type="GO" id="GO:0036199">
    <property type="term" value="F:cholest-4-en-3-one 26-monooxygenase activity"/>
    <property type="evidence" value="ECO:0007669"/>
    <property type="project" value="TreeGrafter"/>
</dbReference>
<proteinExistence type="inferred from homology"/>
<evidence type="ECO:0000313" key="3">
    <source>
        <dbReference type="Proteomes" id="UP000249082"/>
    </source>
</evidence>
<dbReference type="GO" id="GO:0020037">
    <property type="term" value="F:heme binding"/>
    <property type="evidence" value="ECO:0007669"/>
    <property type="project" value="InterPro"/>
</dbReference>
<dbReference type="PANTHER" id="PTHR46696:SF4">
    <property type="entry name" value="BIOTIN BIOSYNTHESIS CYTOCHROME P450"/>
    <property type="match status" value="1"/>
</dbReference>
<dbReference type="Proteomes" id="UP000249082">
    <property type="component" value="Unassembled WGS sequence"/>
</dbReference>
<evidence type="ECO:0000256" key="1">
    <source>
        <dbReference type="ARBA" id="ARBA00010617"/>
    </source>
</evidence>
<reference evidence="2 3" key="1">
    <citation type="submission" date="2017-08" db="EMBL/GenBank/DDBJ databases">
        <title>Infants hospitalized years apart are colonized by the same room-sourced microbial strains.</title>
        <authorList>
            <person name="Brooks B."/>
            <person name="Olm M.R."/>
            <person name="Firek B.A."/>
            <person name="Baker R."/>
            <person name="Thomas B.C."/>
            <person name="Morowitz M.J."/>
            <person name="Banfield J.F."/>
        </authorList>
    </citation>
    <scope>NUCLEOTIDE SEQUENCE [LARGE SCALE GENOMIC DNA]</scope>
    <source>
        <strain evidence="2">S2_005_002_R2_33</strain>
    </source>
</reference>